<dbReference type="AlphaFoldDB" id="W4Q4B3"/>
<keyword evidence="3" id="KW-1185">Reference proteome</keyword>
<protein>
    <submittedName>
        <fullName evidence="2">Uncharacterized protein</fullName>
    </submittedName>
</protein>
<dbReference type="STRING" id="1236970.JCM9140_2901"/>
<name>W4Q4B3_9BACI</name>
<dbReference type="OrthoDB" id="2935859at2"/>
<accession>W4Q4B3</accession>
<dbReference type="EMBL" id="BAUT01000032">
    <property type="protein sequence ID" value="GAE26800.1"/>
    <property type="molecule type" value="Genomic_DNA"/>
</dbReference>
<proteinExistence type="predicted"/>
<dbReference type="Proteomes" id="UP000018890">
    <property type="component" value="Unassembled WGS sequence"/>
</dbReference>
<evidence type="ECO:0000313" key="2">
    <source>
        <dbReference type="EMBL" id="GAE26800.1"/>
    </source>
</evidence>
<feature type="coiled-coil region" evidence="1">
    <location>
        <begin position="14"/>
        <end position="60"/>
    </location>
</feature>
<comment type="caution">
    <text evidence="2">The sequence shown here is derived from an EMBL/GenBank/DDBJ whole genome shotgun (WGS) entry which is preliminary data.</text>
</comment>
<dbReference type="RefSeq" id="WP_034747050.1">
    <property type="nucleotide sequence ID" value="NZ_BAUT01000032.1"/>
</dbReference>
<evidence type="ECO:0000313" key="3">
    <source>
        <dbReference type="Proteomes" id="UP000018890"/>
    </source>
</evidence>
<sequence>MRKIYEYMSTDDKVRALELVREEIIELKQELQNEYSRVVKEAISEALNRYQAEEEWLKNEVDEKSSC</sequence>
<gene>
    <name evidence="2" type="ORF">JCM9140_2901</name>
</gene>
<reference evidence="2" key="1">
    <citation type="journal article" date="2014" name="Genome Announc.">
        <title>Draft Genome Sequences of Three Alkaliphilic Bacillus Strains, Bacillus wakoensis JCM 9140T, Bacillus akibai JCM 9157T, and Bacillus hemicellulosilyticus JCM 9152T.</title>
        <authorList>
            <person name="Yuki M."/>
            <person name="Oshima K."/>
            <person name="Suda W."/>
            <person name="Oshida Y."/>
            <person name="Kitamura K."/>
            <person name="Iida T."/>
            <person name="Hattori M."/>
            <person name="Ohkuma M."/>
        </authorList>
    </citation>
    <scope>NUCLEOTIDE SEQUENCE [LARGE SCALE GENOMIC DNA]</scope>
    <source>
        <strain evidence="2">JCM 9140</strain>
    </source>
</reference>
<evidence type="ECO:0000256" key="1">
    <source>
        <dbReference type="SAM" id="Coils"/>
    </source>
</evidence>
<keyword evidence="1" id="KW-0175">Coiled coil</keyword>
<organism evidence="2 3">
    <name type="scientific">Halalkalibacter wakoensis JCM 9140</name>
    <dbReference type="NCBI Taxonomy" id="1236970"/>
    <lineage>
        <taxon>Bacteria</taxon>
        <taxon>Bacillati</taxon>
        <taxon>Bacillota</taxon>
        <taxon>Bacilli</taxon>
        <taxon>Bacillales</taxon>
        <taxon>Bacillaceae</taxon>
        <taxon>Halalkalibacter</taxon>
    </lineage>
</organism>